<gene>
    <name evidence="1" type="ORF">H0235_017638</name>
</gene>
<dbReference type="Proteomes" id="UP000600918">
    <property type="component" value="Unassembled WGS sequence"/>
</dbReference>
<comment type="caution">
    <text evidence="1">The sequence shown here is derived from an EMBL/GenBank/DDBJ whole genome shotgun (WGS) entry which is preliminary data.</text>
</comment>
<sequence length="137" mass="16069">MDKAKSLPVNKSLYPNYIMRKEVAQFFIPPAKKLCSPVLIFKLWTKLNSSQIFFTNFQKNEEVAHEIMSLSDILNFKNRLSKKKKKKTNIKNAFRIKYHVLDYKIGVLKHQICKDVLVSGQHGDPKVIVRDKFQEDE</sequence>
<evidence type="ECO:0000313" key="1">
    <source>
        <dbReference type="EMBL" id="KAF7390476.1"/>
    </source>
</evidence>
<protein>
    <submittedName>
        <fullName evidence="1">Uncharacterized protein</fullName>
    </submittedName>
</protein>
<keyword evidence="2" id="KW-1185">Reference proteome</keyword>
<dbReference type="AlphaFoldDB" id="A0A834JMZ6"/>
<evidence type="ECO:0000313" key="2">
    <source>
        <dbReference type="Proteomes" id="UP000600918"/>
    </source>
</evidence>
<dbReference type="EMBL" id="JACSDY010000023">
    <property type="protein sequence ID" value="KAF7390476.1"/>
    <property type="molecule type" value="Genomic_DNA"/>
</dbReference>
<proteinExistence type="predicted"/>
<accession>A0A834JMZ6</accession>
<name>A0A834JMZ6_VESPE</name>
<reference evidence="1" key="1">
    <citation type="journal article" date="2020" name="G3 (Bethesda)">
        <title>High-Quality Assemblies for Three Invasive Social Wasps from the &lt;i&gt;Vespula&lt;/i&gt; Genus.</title>
        <authorList>
            <person name="Harrop T.W.R."/>
            <person name="Guhlin J."/>
            <person name="McLaughlin G.M."/>
            <person name="Permina E."/>
            <person name="Stockwell P."/>
            <person name="Gilligan J."/>
            <person name="Le Lec M.F."/>
            <person name="Gruber M.A.M."/>
            <person name="Quinn O."/>
            <person name="Lovegrove M."/>
            <person name="Duncan E.J."/>
            <person name="Remnant E.J."/>
            <person name="Van Eeckhoven J."/>
            <person name="Graham B."/>
            <person name="Knapp R.A."/>
            <person name="Langford K.W."/>
            <person name="Kronenberg Z."/>
            <person name="Press M.O."/>
            <person name="Eacker S.M."/>
            <person name="Wilson-Rankin E.E."/>
            <person name="Purcell J."/>
            <person name="Lester P.J."/>
            <person name="Dearden P.K."/>
        </authorList>
    </citation>
    <scope>NUCLEOTIDE SEQUENCE</scope>
    <source>
        <strain evidence="1">Volc-1</strain>
    </source>
</reference>
<organism evidence="1 2">
    <name type="scientific">Vespula pensylvanica</name>
    <name type="common">Western yellow jacket</name>
    <name type="synonym">Wasp</name>
    <dbReference type="NCBI Taxonomy" id="30213"/>
    <lineage>
        <taxon>Eukaryota</taxon>
        <taxon>Metazoa</taxon>
        <taxon>Ecdysozoa</taxon>
        <taxon>Arthropoda</taxon>
        <taxon>Hexapoda</taxon>
        <taxon>Insecta</taxon>
        <taxon>Pterygota</taxon>
        <taxon>Neoptera</taxon>
        <taxon>Endopterygota</taxon>
        <taxon>Hymenoptera</taxon>
        <taxon>Apocrita</taxon>
        <taxon>Aculeata</taxon>
        <taxon>Vespoidea</taxon>
        <taxon>Vespidae</taxon>
        <taxon>Vespinae</taxon>
        <taxon>Vespula</taxon>
    </lineage>
</organism>